<evidence type="ECO:0000313" key="6">
    <source>
        <dbReference type="EMBL" id="AEG49890.1"/>
    </source>
</evidence>
<dbReference type="GO" id="GO:0045900">
    <property type="term" value="P:negative regulation of translational elongation"/>
    <property type="evidence" value="ECO:0007669"/>
    <property type="project" value="TreeGrafter"/>
</dbReference>
<evidence type="ECO:0000259" key="5">
    <source>
        <dbReference type="Pfam" id="PF16321"/>
    </source>
</evidence>
<keyword evidence="6" id="KW-0689">Ribosomal protein</keyword>
<evidence type="ECO:0000313" key="7">
    <source>
        <dbReference type="Proteomes" id="UP000007150"/>
    </source>
</evidence>
<evidence type="ECO:0000256" key="3">
    <source>
        <dbReference type="ARBA" id="ARBA00041148"/>
    </source>
</evidence>
<dbReference type="KEGG" id="sch:Sphch_2229"/>
<dbReference type="GO" id="GO:0022627">
    <property type="term" value="C:cytosolic small ribosomal subunit"/>
    <property type="evidence" value="ECO:0007669"/>
    <property type="project" value="TreeGrafter"/>
</dbReference>
<dbReference type="InterPro" id="IPR003489">
    <property type="entry name" value="RHF/RaiA"/>
</dbReference>
<dbReference type="AlphaFoldDB" id="F6EWV2"/>
<evidence type="ECO:0000256" key="2">
    <source>
        <dbReference type="ARBA" id="ARBA00038695"/>
    </source>
</evidence>
<dbReference type="RefSeq" id="WP_013848134.1">
    <property type="nucleotide sequence ID" value="NC_015593.1"/>
</dbReference>
<dbReference type="Gene3D" id="3.30.160.100">
    <property type="entry name" value="Ribosome hibernation promotion factor-like"/>
    <property type="match status" value="1"/>
</dbReference>
<dbReference type="NCBIfam" id="TIGR00741">
    <property type="entry name" value="yfiA"/>
    <property type="match status" value="1"/>
</dbReference>
<evidence type="ECO:0000256" key="4">
    <source>
        <dbReference type="HAMAP-Rule" id="MF_00839"/>
    </source>
</evidence>
<proteinExistence type="inferred from homology"/>
<dbReference type="PANTHER" id="PTHR33231">
    <property type="entry name" value="30S RIBOSOMAL PROTEIN"/>
    <property type="match status" value="1"/>
</dbReference>
<dbReference type="GO" id="GO:0043024">
    <property type="term" value="F:ribosomal small subunit binding"/>
    <property type="evidence" value="ECO:0007669"/>
    <property type="project" value="TreeGrafter"/>
</dbReference>
<dbReference type="InterPro" id="IPR032528">
    <property type="entry name" value="Ribosom_S30AE_C"/>
</dbReference>
<gene>
    <name evidence="4" type="primary">hpf</name>
    <name evidence="6" type="ORF">Sphch_2229</name>
</gene>
<keyword evidence="1 4" id="KW-0810">Translation regulation</keyword>
<comment type="subunit">
    <text evidence="2">Associates exclusively with 100S ribosomes, which are dimers of 70S ribosomes.</text>
</comment>
<dbReference type="InterPro" id="IPR050574">
    <property type="entry name" value="HPF/YfiA_ribosome-assoc"/>
</dbReference>
<dbReference type="InterPro" id="IPR034694">
    <property type="entry name" value="HPF_long/plastid"/>
</dbReference>
<feature type="domain" description="Sigma 54 modulation/S30EA ribosomal protein C-terminal" evidence="5">
    <location>
        <begin position="137"/>
        <end position="191"/>
    </location>
</feature>
<organism evidence="6 7">
    <name type="scientific">Sphingobium chlorophenolicum L-1</name>
    <dbReference type="NCBI Taxonomy" id="690566"/>
    <lineage>
        <taxon>Bacteria</taxon>
        <taxon>Pseudomonadati</taxon>
        <taxon>Pseudomonadota</taxon>
        <taxon>Alphaproteobacteria</taxon>
        <taxon>Sphingomonadales</taxon>
        <taxon>Sphingomonadaceae</taxon>
        <taxon>Sphingobium</taxon>
    </lineage>
</organism>
<protein>
    <recommendedName>
        <fullName evidence="3 4">Ribosome hibernation promoting factor</fullName>
        <shortName evidence="4">HPF</shortName>
    </recommendedName>
</protein>
<accession>F6EWV2</accession>
<dbReference type="Proteomes" id="UP000007150">
    <property type="component" value="Chromosome 1"/>
</dbReference>
<comment type="subcellular location">
    <subcellularLocation>
        <location evidence="4">Cytoplasm</location>
    </subcellularLocation>
</comment>
<dbReference type="STRING" id="690566.Sphch_2229"/>
<dbReference type="PANTHER" id="PTHR33231:SF1">
    <property type="entry name" value="30S RIBOSOMAL PROTEIN"/>
    <property type="match status" value="1"/>
</dbReference>
<keyword evidence="6" id="KW-0687">Ribonucleoprotein</keyword>
<dbReference type="HAMAP" id="MF_00839">
    <property type="entry name" value="HPF"/>
    <property type="match status" value="1"/>
</dbReference>
<comment type="similarity">
    <text evidence="4">Belongs to the HPF/YfiA ribosome-associated protein family. Long HPF subfamily.</text>
</comment>
<dbReference type="Pfam" id="PF02482">
    <property type="entry name" value="Ribosomal_S30AE"/>
    <property type="match status" value="1"/>
</dbReference>
<sequence>MDIRVSGHQVDTGDALKQHVWTRLEAMAEKYFSRALSAQVTFRPAPHGAFHCDIVCHVMTGLILKGAGEAQEAHPAFEQAAERIEKQLRRYLRRLKDRGAQTAAAEANRANGFGPDGLDGAGYTIFASLADEEEPAEAPLIVAETRVDIPEASVSDAVMMLDLRNTNALLFVNAGTSAYNMVYRRHDGTIGWVEPRLG</sequence>
<dbReference type="HOGENOM" id="CLU_071472_0_1_5"/>
<dbReference type="InterPro" id="IPR036567">
    <property type="entry name" value="RHF-like"/>
</dbReference>
<dbReference type="CDD" id="cd00552">
    <property type="entry name" value="RaiA"/>
    <property type="match status" value="1"/>
</dbReference>
<evidence type="ECO:0000256" key="1">
    <source>
        <dbReference type="ARBA" id="ARBA00022845"/>
    </source>
</evidence>
<dbReference type="Gene3D" id="3.30.505.50">
    <property type="entry name" value="Sigma 54 modulation/S30EA ribosomal protein, C-terminal domain"/>
    <property type="match status" value="1"/>
</dbReference>
<dbReference type="InterPro" id="IPR038416">
    <property type="entry name" value="Ribosom_S30AE_C_sf"/>
</dbReference>
<dbReference type="SUPFAM" id="SSF69754">
    <property type="entry name" value="Ribosome binding protein Y (YfiA homologue)"/>
    <property type="match status" value="1"/>
</dbReference>
<keyword evidence="7" id="KW-1185">Reference proteome</keyword>
<dbReference type="EMBL" id="CP002798">
    <property type="protein sequence ID" value="AEG49890.1"/>
    <property type="molecule type" value="Genomic_DNA"/>
</dbReference>
<dbReference type="Pfam" id="PF16321">
    <property type="entry name" value="Ribosom_S30AE_C"/>
    <property type="match status" value="1"/>
</dbReference>
<comment type="subunit">
    <text evidence="4">Interacts with 100S ribosomes.</text>
</comment>
<name>F6EWV2_SPHCR</name>
<reference evidence="6 7" key="1">
    <citation type="submission" date="2011-05" db="EMBL/GenBank/DDBJ databases">
        <title>Complete sequence of chromosome 1 of Sphingobium chlorophenolicum L-1.</title>
        <authorList>
            <consortium name="US DOE Joint Genome Institute"/>
            <person name="Lucas S."/>
            <person name="Han J."/>
            <person name="Lapidus A."/>
            <person name="Cheng J.-F."/>
            <person name="Goodwin L."/>
            <person name="Pitluck S."/>
            <person name="Peters L."/>
            <person name="Daligault H."/>
            <person name="Han C."/>
            <person name="Tapia R."/>
            <person name="Land M."/>
            <person name="Hauser L."/>
            <person name="Kyrpides N."/>
            <person name="Ivanova N."/>
            <person name="Pagani I."/>
            <person name="Turner P."/>
            <person name="Copley S."/>
            <person name="Woyke T."/>
        </authorList>
    </citation>
    <scope>NUCLEOTIDE SEQUENCE [LARGE SCALE GENOMIC DNA]</scope>
    <source>
        <strain evidence="6 7">L-1</strain>
    </source>
</reference>
<comment type="function">
    <text evidence="4">Required for dimerization of active 70S ribosomes into 100S ribosomes in stationary phase; 100S ribosomes are translationally inactive and sometimes present during exponential growth.</text>
</comment>
<keyword evidence="4" id="KW-0963">Cytoplasm</keyword>